<sequence>MPHKRPLVTSAAVIEGLGSDFIRVRGRRSKEANKLFTSRRPLDPNRITRESMPWISGRLPPQDLREILKEDPFYKKAVASGLEVKLGRCSWSAKAKEHLF</sequence>
<protein>
    <submittedName>
        <fullName evidence="2">Uncharacterized protein</fullName>
    </submittedName>
</protein>
<reference evidence="2" key="2">
    <citation type="submission" date="2017-02" db="EMBL/GenBank/DDBJ databases">
        <title>Sunflower complete genome.</title>
        <authorList>
            <person name="Langlade N."/>
            <person name="Munos S."/>
        </authorList>
    </citation>
    <scope>NUCLEOTIDE SEQUENCE [LARGE SCALE GENOMIC DNA]</scope>
    <source>
        <tissue evidence="2">Leaves</tissue>
    </source>
</reference>
<evidence type="ECO:0000313" key="2">
    <source>
        <dbReference type="EMBL" id="OTG12857.1"/>
    </source>
</evidence>
<dbReference type="Proteomes" id="UP000215914">
    <property type="component" value="Chromosome 10"/>
</dbReference>
<evidence type="ECO:0000313" key="1">
    <source>
        <dbReference type="EMBL" id="KAF5788221.1"/>
    </source>
</evidence>
<evidence type="ECO:0000313" key="3">
    <source>
        <dbReference type="Proteomes" id="UP000215914"/>
    </source>
</evidence>
<keyword evidence="3" id="KW-1185">Reference proteome</keyword>
<proteinExistence type="predicted"/>
<dbReference type="EMBL" id="CM007899">
    <property type="protein sequence ID" value="OTG12857.1"/>
    <property type="molecule type" value="Genomic_DNA"/>
</dbReference>
<dbReference type="Gramene" id="mRNA:HanXRQr2_Chr10g0461621">
    <property type="protein sequence ID" value="mRNA:HanXRQr2_Chr10g0461621"/>
    <property type="gene ID" value="HanXRQr2_Chr10g0461621"/>
</dbReference>
<name>A0A251TP04_HELAN</name>
<accession>A0A251TP04</accession>
<gene>
    <name evidence="2" type="ORF">HannXRQ_Chr10g0314231</name>
    <name evidence="1" type="ORF">HanXRQr2_Chr10g0461621</name>
</gene>
<organism evidence="2 3">
    <name type="scientific">Helianthus annuus</name>
    <name type="common">Common sunflower</name>
    <dbReference type="NCBI Taxonomy" id="4232"/>
    <lineage>
        <taxon>Eukaryota</taxon>
        <taxon>Viridiplantae</taxon>
        <taxon>Streptophyta</taxon>
        <taxon>Embryophyta</taxon>
        <taxon>Tracheophyta</taxon>
        <taxon>Spermatophyta</taxon>
        <taxon>Magnoliopsida</taxon>
        <taxon>eudicotyledons</taxon>
        <taxon>Gunneridae</taxon>
        <taxon>Pentapetalae</taxon>
        <taxon>asterids</taxon>
        <taxon>campanulids</taxon>
        <taxon>Asterales</taxon>
        <taxon>Asteraceae</taxon>
        <taxon>Asteroideae</taxon>
        <taxon>Heliantheae alliance</taxon>
        <taxon>Heliantheae</taxon>
        <taxon>Helianthus</taxon>
    </lineage>
</organism>
<dbReference type="InParanoid" id="A0A251TP04"/>
<dbReference type="EMBL" id="MNCJ02000325">
    <property type="protein sequence ID" value="KAF5788221.1"/>
    <property type="molecule type" value="Genomic_DNA"/>
</dbReference>
<reference evidence="1 3" key="1">
    <citation type="journal article" date="2017" name="Nature">
        <title>The sunflower genome provides insights into oil metabolism, flowering and Asterid evolution.</title>
        <authorList>
            <person name="Badouin H."/>
            <person name="Gouzy J."/>
            <person name="Grassa C.J."/>
            <person name="Murat F."/>
            <person name="Staton S.E."/>
            <person name="Cottret L."/>
            <person name="Lelandais-Briere C."/>
            <person name="Owens G.L."/>
            <person name="Carrere S."/>
            <person name="Mayjonade B."/>
            <person name="Legrand L."/>
            <person name="Gill N."/>
            <person name="Kane N.C."/>
            <person name="Bowers J.E."/>
            <person name="Hubner S."/>
            <person name="Bellec A."/>
            <person name="Berard A."/>
            <person name="Berges H."/>
            <person name="Blanchet N."/>
            <person name="Boniface M.C."/>
            <person name="Brunel D."/>
            <person name="Catrice O."/>
            <person name="Chaidir N."/>
            <person name="Claudel C."/>
            <person name="Donnadieu C."/>
            <person name="Faraut T."/>
            <person name="Fievet G."/>
            <person name="Helmstetter N."/>
            <person name="King M."/>
            <person name="Knapp S.J."/>
            <person name="Lai Z."/>
            <person name="Le Paslier M.C."/>
            <person name="Lippi Y."/>
            <person name="Lorenzon L."/>
            <person name="Mandel J.R."/>
            <person name="Marage G."/>
            <person name="Marchand G."/>
            <person name="Marquand E."/>
            <person name="Bret-Mestries E."/>
            <person name="Morien E."/>
            <person name="Nambeesan S."/>
            <person name="Nguyen T."/>
            <person name="Pegot-Espagnet P."/>
            <person name="Pouilly N."/>
            <person name="Raftis F."/>
            <person name="Sallet E."/>
            <person name="Schiex T."/>
            <person name="Thomas J."/>
            <person name="Vandecasteele C."/>
            <person name="Vares D."/>
            <person name="Vear F."/>
            <person name="Vautrin S."/>
            <person name="Crespi M."/>
            <person name="Mangin B."/>
            <person name="Burke J.M."/>
            <person name="Salse J."/>
            <person name="Munos S."/>
            <person name="Vincourt P."/>
            <person name="Rieseberg L.H."/>
            <person name="Langlade N.B."/>
        </authorList>
    </citation>
    <scope>NUCLEOTIDE SEQUENCE [LARGE SCALE GENOMIC DNA]</scope>
    <source>
        <strain evidence="3">cv. SF193</strain>
        <tissue evidence="1">Leaves</tissue>
    </source>
</reference>
<dbReference type="AlphaFoldDB" id="A0A251TP04"/>
<reference evidence="1" key="3">
    <citation type="submission" date="2020-06" db="EMBL/GenBank/DDBJ databases">
        <title>Helianthus annuus Genome sequencing and assembly Release 2.</title>
        <authorList>
            <person name="Gouzy J."/>
            <person name="Langlade N."/>
            <person name="Munos S."/>
        </authorList>
    </citation>
    <scope>NUCLEOTIDE SEQUENCE</scope>
    <source>
        <tissue evidence="1">Leaves</tissue>
    </source>
</reference>